<dbReference type="InterPro" id="IPR050126">
    <property type="entry name" value="Ap4A_hydrolase"/>
</dbReference>
<dbReference type="InterPro" id="IPR004843">
    <property type="entry name" value="Calcineurin-like_PHP"/>
</dbReference>
<dbReference type="GO" id="GO:0008803">
    <property type="term" value="F:bis(5'-nucleosyl)-tetraphosphatase (symmetrical) activity"/>
    <property type="evidence" value="ECO:0007669"/>
    <property type="project" value="TreeGrafter"/>
</dbReference>
<gene>
    <name evidence="2" type="ORF">EJQ19_23690</name>
</gene>
<evidence type="ECO:0000313" key="2">
    <source>
        <dbReference type="EMBL" id="RTE06214.1"/>
    </source>
</evidence>
<dbReference type="GO" id="GO:0005737">
    <property type="term" value="C:cytoplasm"/>
    <property type="evidence" value="ECO:0007669"/>
    <property type="project" value="TreeGrafter"/>
</dbReference>
<dbReference type="OrthoDB" id="384253at2"/>
<dbReference type="SUPFAM" id="SSF56300">
    <property type="entry name" value="Metallo-dependent phosphatases"/>
    <property type="match status" value="1"/>
</dbReference>
<accession>A0A3S0A8J2</accession>
<keyword evidence="3" id="KW-1185">Reference proteome</keyword>
<dbReference type="Gene3D" id="3.60.21.10">
    <property type="match status" value="1"/>
</dbReference>
<dbReference type="Proteomes" id="UP000276128">
    <property type="component" value="Unassembled WGS sequence"/>
</dbReference>
<dbReference type="PANTHER" id="PTHR42850">
    <property type="entry name" value="METALLOPHOSPHOESTERASE"/>
    <property type="match status" value="1"/>
</dbReference>
<evidence type="ECO:0000259" key="1">
    <source>
        <dbReference type="Pfam" id="PF00149"/>
    </source>
</evidence>
<dbReference type="InterPro" id="IPR029052">
    <property type="entry name" value="Metallo-depent_PP-like"/>
</dbReference>
<dbReference type="EMBL" id="RXHU01000077">
    <property type="protein sequence ID" value="RTE06214.1"/>
    <property type="molecule type" value="Genomic_DNA"/>
</dbReference>
<comment type="caution">
    <text evidence="2">The sequence shown here is derived from an EMBL/GenBank/DDBJ whole genome shotgun (WGS) entry which is preliminary data.</text>
</comment>
<dbReference type="GO" id="GO:0016791">
    <property type="term" value="F:phosphatase activity"/>
    <property type="evidence" value="ECO:0007669"/>
    <property type="project" value="TreeGrafter"/>
</dbReference>
<dbReference type="AlphaFoldDB" id="A0A3S0A8J2"/>
<evidence type="ECO:0000313" key="3">
    <source>
        <dbReference type="Proteomes" id="UP000276128"/>
    </source>
</evidence>
<organism evidence="2 3">
    <name type="scientific">Paenibacillus whitsoniae</name>
    <dbReference type="NCBI Taxonomy" id="2496558"/>
    <lineage>
        <taxon>Bacteria</taxon>
        <taxon>Bacillati</taxon>
        <taxon>Bacillota</taxon>
        <taxon>Bacilli</taxon>
        <taxon>Bacillales</taxon>
        <taxon>Paenibacillaceae</taxon>
        <taxon>Paenibacillus</taxon>
    </lineage>
</organism>
<feature type="domain" description="Calcineurin-like phosphoesterase" evidence="1">
    <location>
        <begin position="3"/>
        <end position="183"/>
    </location>
</feature>
<dbReference type="RefSeq" id="WP_126143721.1">
    <property type="nucleotide sequence ID" value="NZ_RXHU01000077.1"/>
</dbReference>
<dbReference type="CDD" id="cd00144">
    <property type="entry name" value="MPP_PPP_family"/>
    <property type="match status" value="1"/>
</dbReference>
<sequence>MARTLAISDIHGCAAEFKALLEKVSYKPGEDRLILLGDYVDRGPASKEVVEHVMKLVREHGAIAIKGNHDARFLEVLGETDNVTEMKFFEHGGIQTFQSFSGSKLLDIQQSKERIRATCREHIDFLRSLPLYYETETHIFVHAGLNPAYTDWKTQPERDFIWIRAPFLQQRTVVDKPVVFGHTTTMDLHGKGDVWFESDKIGIDGGCPYGYQLNCLEITEGLQYRTYSVPSRGSWKAG</sequence>
<dbReference type="PANTHER" id="PTHR42850:SF4">
    <property type="entry name" value="ZINC-DEPENDENT ENDOPOLYPHOSPHATASE"/>
    <property type="match status" value="1"/>
</dbReference>
<dbReference type="GO" id="GO:0110154">
    <property type="term" value="P:RNA decapping"/>
    <property type="evidence" value="ECO:0007669"/>
    <property type="project" value="TreeGrafter"/>
</dbReference>
<name>A0A3S0A8J2_9BACL</name>
<protein>
    <submittedName>
        <fullName evidence="2">Serine/threonine protein phosphatase</fullName>
    </submittedName>
</protein>
<reference evidence="2 3" key="1">
    <citation type="submission" date="2018-12" db="EMBL/GenBank/DDBJ databases">
        <title>Bacillus ochoae sp. nov., Paenibacillus whitsoniae sp. nov., Paenibacillus spiritus sp. nov. Isolated from the Mars Exploration Rover during spacecraft assembly.</title>
        <authorList>
            <person name="Seuylemezian A."/>
            <person name="Vaishampayan P."/>
        </authorList>
    </citation>
    <scope>NUCLEOTIDE SEQUENCE [LARGE SCALE GENOMIC DNA]</scope>
    <source>
        <strain evidence="2 3">MER 54</strain>
    </source>
</reference>
<proteinExistence type="predicted"/>
<dbReference type="Pfam" id="PF00149">
    <property type="entry name" value="Metallophos"/>
    <property type="match status" value="1"/>
</dbReference>